<comment type="subcellular location">
    <subcellularLocation>
        <location evidence="1">Mitochondrion membrane</location>
    </subcellularLocation>
</comment>
<name>A0A8E6L6V4_9FLOR</name>
<dbReference type="AlphaFoldDB" id="A0A8E6L6V4"/>
<organism evidence="9">
    <name type="scientific">Erythrocystis saccata</name>
    <dbReference type="NCBI Taxonomy" id="2822695"/>
    <lineage>
        <taxon>Eukaryota</taxon>
        <taxon>Rhodophyta</taxon>
        <taxon>Florideophyceae</taxon>
        <taxon>Rhodymeniophycidae</taxon>
        <taxon>Ceramiales</taxon>
        <taxon>Rhodomelaceae</taxon>
        <taxon>Erythrocystis</taxon>
    </lineage>
</organism>
<evidence type="ECO:0000256" key="7">
    <source>
        <dbReference type="SAM" id="Phobius"/>
    </source>
</evidence>
<evidence type="ECO:0000259" key="8">
    <source>
        <dbReference type="Pfam" id="PF02326"/>
    </source>
</evidence>
<keyword evidence="6" id="KW-0066">ATP synthesis</keyword>
<evidence type="ECO:0000256" key="6">
    <source>
        <dbReference type="ARBA" id="ARBA00023310"/>
    </source>
</evidence>
<evidence type="ECO:0000256" key="4">
    <source>
        <dbReference type="ARBA" id="ARBA00023128"/>
    </source>
</evidence>
<evidence type="ECO:0000313" key="9">
    <source>
        <dbReference type="EMBL" id="QVQ56649.1"/>
    </source>
</evidence>
<feature type="domain" description="ATP synthase YMF19-like N-terminal" evidence="8">
    <location>
        <begin position="2"/>
        <end position="74"/>
    </location>
</feature>
<accession>A0A8E6L6V4</accession>
<protein>
    <submittedName>
        <fullName evidence="9">ATP synthase F0 subunit 8</fullName>
    </submittedName>
</protein>
<geneLocation type="mitochondrion" evidence="9"/>
<feature type="transmembrane region" description="Helical" evidence="7">
    <location>
        <begin position="6"/>
        <end position="32"/>
    </location>
</feature>
<keyword evidence="2 7" id="KW-0812">Transmembrane</keyword>
<dbReference type="GO" id="GO:0006754">
    <property type="term" value="P:ATP biosynthetic process"/>
    <property type="evidence" value="ECO:0007669"/>
    <property type="project" value="UniProtKB-KW"/>
</dbReference>
<sequence>MPQLDILIILPQIFWFIIFFIIFYYTLTYYFLPFFLQTINARKYFLQNNKIIENRLITEIIEKRKLMLNELNSNFHKIRSVLFLKLFHTKFNFQTKKFNNYFSKLNTKICIAVNNSILYCNPTILDIFEFYPKVLNKNKK</sequence>
<evidence type="ECO:0000256" key="1">
    <source>
        <dbReference type="ARBA" id="ARBA00004325"/>
    </source>
</evidence>
<evidence type="ECO:0000256" key="2">
    <source>
        <dbReference type="ARBA" id="ARBA00022692"/>
    </source>
</evidence>
<reference evidence="9" key="1">
    <citation type="submission" date="2021-03" db="EMBL/GenBank/DDBJ databases">
        <title>Transfer of the hemiparasitic marine red alga Erythrocystis saccata (Rhodomelaceae, Rhodophyta) to the tribe Streblocladieae inferred from organellar genome analysis.</title>
        <authorList>
            <person name="Hughey J.R."/>
        </authorList>
    </citation>
    <scope>NUCLEOTIDE SEQUENCE</scope>
</reference>
<dbReference type="InterPro" id="IPR003319">
    <property type="entry name" value="YMF19-like_N"/>
</dbReference>
<keyword evidence="3 7" id="KW-1133">Transmembrane helix</keyword>
<gene>
    <name evidence="9" type="primary">atp8</name>
</gene>
<dbReference type="GO" id="GO:0031966">
    <property type="term" value="C:mitochondrial membrane"/>
    <property type="evidence" value="ECO:0007669"/>
    <property type="project" value="UniProtKB-SubCell"/>
</dbReference>
<dbReference type="EMBL" id="MW810348">
    <property type="protein sequence ID" value="QVQ56649.1"/>
    <property type="molecule type" value="Genomic_DNA"/>
</dbReference>
<proteinExistence type="predicted"/>
<keyword evidence="5 7" id="KW-0472">Membrane</keyword>
<evidence type="ECO:0000256" key="5">
    <source>
        <dbReference type="ARBA" id="ARBA00023136"/>
    </source>
</evidence>
<dbReference type="Pfam" id="PF02326">
    <property type="entry name" value="YMF19"/>
    <property type="match status" value="1"/>
</dbReference>
<keyword evidence="4 9" id="KW-0496">Mitochondrion</keyword>
<evidence type="ECO:0000256" key="3">
    <source>
        <dbReference type="ARBA" id="ARBA00022989"/>
    </source>
</evidence>